<sequence length="285" mass="31306">MVKLSDTKGGDWEEMAKVYKQLTVEISSRPIGAMLDKANALLPFSEATGIHDNGCGPGPVISRIVADYGSVLPKNCDLSASDFSEAMIAQVRETKNEEIDKNPESPWARVDVSLLDAMDLQGISDESKSHVLAGWVYFMTPSPQKCLEESMRVLKSGGVLSCSSWQDSEWLQLMNLVREVQPEAPVPEIPEGWRSAKGLFAEVEGAGFQQVEAVEVDVEMAFETHEALLDLLTAKMPHMVKLLSSWSEDEVKRLRSLMSERLEKVCPEEPGKLSGVALVAVGRKA</sequence>
<dbReference type="InterPro" id="IPR013216">
    <property type="entry name" value="Methyltransf_11"/>
</dbReference>
<dbReference type="GO" id="GO:0008757">
    <property type="term" value="F:S-adenosylmethionine-dependent methyltransferase activity"/>
    <property type="evidence" value="ECO:0007669"/>
    <property type="project" value="InterPro"/>
</dbReference>
<dbReference type="Proteomes" id="UP000237631">
    <property type="component" value="Unassembled WGS sequence"/>
</dbReference>
<gene>
    <name evidence="2" type="ORF">CBER1_01644</name>
</gene>
<comment type="caution">
    <text evidence="2">The sequence shown here is derived from an EMBL/GenBank/DDBJ whole genome shotgun (WGS) entry which is preliminary data.</text>
</comment>
<dbReference type="InterPro" id="IPR029063">
    <property type="entry name" value="SAM-dependent_MTases_sf"/>
</dbReference>
<feature type="domain" description="Methyltransferase type 11" evidence="1">
    <location>
        <begin position="52"/>
        <end position="161"/>
    </location>
</feature>
<reference evidence="3" key="1">
    <citation type="journal article" date="2017" name="bioRxiv">
        <title>Conservation of a gene cluster reveals novel cercosporin biosynthetic mechanisms and extends production to the genus Colletotrichum.</title>
        <authorList>
            <person name="de Jonge R."/>
            <person name="Ebert M.K."/>
            <person name="Huitt-Roehl C.R."/>
            <person name="Pal P."/>
            <person name="Suttle J.C."/>
            <person name="Spanner R.E."/>
            <person name="Neubauer J.D."/>
            <person name="Jurick W.M.II."/>
            <person name="Stott K.A."/>
            <person name="Secor G.A."/>
            <person name="Thomma B.P.H.J."/>
            <person name="Van de Peer Y."/>
            <person name="Townsend C.A."/>
            <person name="Bolton M.D."/>
        </authorList>
    </citation>
    <scope>NUCLEOTIDE SEQUENCE [LARGE SCALE GENOMIC DNA]</scope>
    <source>
        <strain evidence="3">CBS538.71</strain>
    </source>
</reference>
<accession>A0A2S6C7T5</accession>
<organism evidence="2 3">
    <name type="scientific">Cercospora berteroae</name>
    <dbReference type="NCBI Taxonomy" id="357750"/>
    <lineage>
        <taxon>Eukaryota</taxon>
        <taxon>Fungi</taxon>
        <taxon>Dikarya</taxon>
        <taxon>Ascomycota</taxon>
        <taxon>Pezizomycotina</taxon>
        <taxon>Dothideomycetes</taxon>
        <taxon>Dothideomycetidae</taxon>
        <taxon>Mycosphaerellales</taxon>
        <taxon>Mycosphaerellaceae</taxon>
        <taxon>Cercospora</taxon>
    </lineage>
</organism>
<dbReference type="OrthoDB" id="2013972at2759"/>
<dbReference type="Pfam" id="PF08241">
    <property type="entry name" value="Methyltransf_11"/>
    <property type="match status" value="1"/>
</dbReference>
<dbReference type="SUPFAM" id="SSF53335">
    <property type="entry name" value="S-adenosyl-L-methionine-dependent methyltransferases"/>
    <property type="match status" value="1"/>
</dbReference>
<protein>
    <recommendedName>
        <fullName evidence="1">Methyltransferase type 11 domain-containing protein</fullName>
    </recommendedName>
</protein>
<dbReference type="AlphaFoldDB" id="A0A2S6C7T5"/>
<dbReference type="Gene3D" id="3.40.50.150">
    <property type="entry name" value="Vaccinia Virus protein VP39"/>
    <property type="match status" value="1"/>
</dbReference>
<proteinExistence type="predicted"/>
<evidence type="ECO:0000313" key="3">
    <source>
        <dbReference type="Proteomes" id="UP000237631"/>
    </source>
</evidence>
<evidence type="ECO:0000313" key="2">
    <source>
        <dbReference type="EMBL" id="PPJ55798.1"/>
    </source>
</evidence>
<dbReference type="STRING" id="357750.A0A2S6C7T5"/>
<dbReference type="CDD" id="cd02440">
    <property type="entry name" value="AdoMet_MTases"/>
    <property type="match status" value="1"/>
</dbReference>
<dbReference type="EMBL" id="PNEN01000531">
    <property type="protein sequence ID" value="PPJ55798.1"/>
    <property type="molecule type" value="Genomic_DNA"/>
</dbReference>
<name>A0A2S6C7T5_9PEZI</name>
<dbReference type="PANTHER" id="PTHR43591">
    <property type="entry name" value="METHYLTRANSFERASE"/>
    <property type="match status" value="1"/>
</dbReference>
<keyword evidence="3" id="KW-1185">Reference proteome</keyword>
<evidence type="ECO:0000259" key="1">
    <source>
        <dbReference type="Pfam" id="PF08241"/>
    </source>
</evidence>